<dbReference type="AlphaFoldDB" id="A0A931CHW6"/>
<gene>
    <name evidence="1" type="ORF">I4J89_33960</name>
</gene>
<dbReference type="Proteomes" id="UP000598146">
    <property type="component" value="Unassembled WGS sequence"/>
</dbReference>
<dbReference type="RefSeq" id="WP_196418240.1">
    <property type="nucleotide sequence ID" value="NZ_JADQTO010000020.1"/>
</dbReference>
<evidence type="ECO:0000313" key="1">
    <source>
        <dbReference type="EMBL" id="MBG0566463.1"/>
    </source>
</evidence>
<proteinExistence type="predicted"/>
<organism evidence="1 2">
    <name type="scientific">Actinoplanes aureus</name>
    <dbReference type="NCBI Taxonomy" id="2792083"/>
    <lineage>
        <taxon>Bacteria</taxon>
        <taxon>Bacillati</taxon>
        <taxon>Actinomycetota</taxon>
        <taxon>Actinomycetes</taxon>
        <taxon>Micromonosporales</taxon>
        <taxon>Micromonosporaceae</taxon>
        <taxon>Actinoplanes</taxon>
    </lineage>
</organism>
<sequence>MLTTASGCVRLVVETDSSQLPDMTPTCVVIELSATEPIIHEPRVTATHEVVVTGGRAGYSVPIDDSPEKPRITWTKHKVAAVDDVVRWVPAEIKRSFSTGESPGGEQVTEAVSQLGAEDGAFVGYAAIRPVQVDFTGTCADGDSIAGSLISWTEPDVGVVKCAGAFDAEATAGGRLARKKRCGKF</sequence>
<evidence type="ECO:0000313" key="2">
    <source>
        <dbReference type="Proteomes" id="UP000598146"/>
    </source>
</evidence>
<comment type="caution">
    <text evidence="1">The sequence shown here is derived from an EMBL/GenBank/DDBJ whole genome shotgun (WGS) entry which is preliminary data.</text>
</comment>
<dbReference type="EMBL" id="JADQTO010000020">
    <property type="protein sequence ID" value="MBG0566463.1"/>
    <property type="molecule type" value="Genomic_DNA"/>
</dbReference>
<protein>
    <submittedName>
        <fullName evidence="1">Uncharacterized protein</fullName>
    </submittedName>
</protein>
<accession>A0A931CHW6</accession>
<reference evidence="1" key="1">
    <citation type="submission" date="2020-11" db="EMBL/GenBank/DDBJ databases">
        <title>Isolation and identification of active actinomycetes.</title>
        <authorList>
            <person name="Sun X."/>
        </authorList>
    </citation>
    <scope>NUCLEOTIDE SEQUENCE</scope>
    <source>
        <strain evidence="1">NEAU-A11</strain>
    </source>
</reference>
<keyword evidence="2" id="KW-1185">Reference proteome</keyword>
<name>A0A931CHW6_9ACTN</name>